<keyword evidence="3 5" id="KW-0831">Ubiquinone biosynthesis</keyword>
<dbReference type="PANTHER" id="PTHR43464">
    <property type="entry name" value="METHYLTRANSFERASE"/>
    <property type="match status" value="1"/>
</dbReference>
<keyword evidence="5" id="KW-0496">Mitochondrion</keyword>
<feature type="binding site" evidence="5">
    <location>
        <position position="101"/>
    </location>
    <ligand>
        <name>S-adenosyl-L-methionine</name>
        <dbReference type="ChEBI" id="CHEBI:59789"/>
    </ligand>
</feature>
<dbReference type="Pfam" id="PF13489">
    <property type="entry name" value="Methyltransf_23"/>
    <property type="match status" value="1"/>
</dbReference>
<gene>
    <name evidence="5" type="primary">COQ3</name>
    <name evidence="7" type="ORF">H4Q32_017433</name>
</gene>
<keyword evidence="8" id="KW-1185">Reference proteome</keyword>
<keyword evidence="2 5" id="KW-0808">Transferase</keyword>
<evidence type="ECO:0000256" key="5">
    <source>
        <dbReference type="HAMAP-Rule" id="MF_03190"/>
    </source>
</evidence>
<protein>
    <recommendedName>
        <fullName evidence="5">Ubiquinone biosynthesis O-methyltransferase, mitochondrial</fullName>
    </recommendedName>
    <alternativeName>
        <fullName evidence="5">3-demethylubiquinol 3-O-methyltransferase</fullName>
        <ecNumber evidence="5">2.1.1.64</ecNumber>
    </alternativeName>
    <alternativeName>
        <fullName evidence="5">3-demethylubiquinone 3-O-methyltransferase</fullName>
        <ecNumber evidence="5">2.1.1.-</ecNumber>
    </alternativeName>
    <alternativeName>
        <fullName evidence="5">Polyprenyldihydroxybenzoate methyltransferase</fullName>
        <ecNumber evidence="5">2.1.1.114</ecNumber>
    </alternativeName>
</protein>
<keyword evidence="7" id="KW-0830">Ubiquinone</keyword>
<dbReference type="CDD" id="cd02440">
    <property type="entry name" value="AdoMet_MTases"/>
    <property type="match status" value="1"/>
</dbReference>
<dbReference type="PANTHER" id="PTHR43464:SF19">
    <property type="entry name" value="UBIQUINONE BIOSYNTHESIS O-METHYLTRANSFERASE, MITOCHONDRIAL"/>
    <property type="match status" value="1"/>
</dbReference>
<name>A0ABQ8LZQ8_LABRO</name>
<keyword evidence="5" id="KW-0999">Mitochondrion inner membrane</keyword>
<feature type="binding site" evidence="5">
    <location>
        <position position="236"/>
    </location>
    <ligand>
        <name>S-adenosyl-L-methionine</name>
        <dbReference type="ChEBI" id="CHEBI:59789"/>
    </ligand>
</feature>
<comment type="subcellular location">
    <subcellularLocation>
        <location evidence="5">Mitochondrion inner membrane</location>
        <topology evidence="5">Peripheral membrane protein</topology>
        <orientation evidence="5">Matrix side</orientation>
    </subcellularLocation>
</comment>
<dbReference type="Proteomes" id="UP000830375">
    <property type="component" value="Unassembled WGS sequence"/>
</dbReference>
<feature type="binding site" evidence="5">
    <location>
        <position position="240"/>
    </location>
    <ligand>
        <name>Mg(2+)</name>
        <dbReference type="ChEBI" id="CHEBI:18420"/>
    </ligand>
</feature>
<feature type="compositionally biased region" description="Basic and acidic residues" evidence="6">
    <location>
        <begin position="348"/>
        <end position="358"/>
    </location>
</feature>
<comment type="similarity">
    <text evidence="5">Belongs to the class I-like SAM-binding methyltransferase superfamily. UbiG/COQ3 family.</text>
</comment>
<dbReference type="EC" id="2.1.1.114" evidence="5"/>
<organism evidence="7 8">
    <name type="scientific">Labeo rohita</name>
    <name type="common">Indian major carp</name>
    <name type="synonym">Cyprinus rohita</name>
    <dbReference type="NCBI Taxonomy" id="84645"/>
    <lineage>
        <taxon>Eukaryota</taxon>
        <taxon>Metazoa</taxon>
        <taxon>Chordata</taxon>
        <taxon>Craniata</taxon>
        <taxon>Vertebrata</taxon>
        <taxon>Euteleostomi</taxon>
        <taxon>Actinopterygii</taxon>
        <taxon>Neopterygii</taxon>
        <taxon>Teleostei</taxon>
        <taxon>Ostariophysi</taxon>
        <taxon>Cypriniformes</taxon>
        <taxon>Cyprinidae</taxon>
        <taxon>Labeoninae</taxon>
        <taxon>Labeonini</taxon>
        <taxon>Labeo</taxon>
    </lineage>
</organism>
<proteinExistence type="inferred from homology"/>
<keyword evidence="1 5" id="KW-0489">Methyltransferase</keyword>
<comment type="caution">
    <text evidence="7">The sequence shown here is derived from an EMBL/GenBank/DDBJ whole genome shotgun (WGS) entry which is preliminary data.</text>
</comment>
<dbReference type="InterPro" id="IPR029063">
    <property type="entry name" value="SAM-dependent_MTases_sf"/>
</dbReference>
<evidence type="ECO:0000256" key="1">
    <source>
        <dbReference type="ARBA" id="ARBA00022603"/>
    </source>
</evidence>
<evidence type="ECO:0000256" key="2">
    <source>
        <dbReference type="ARBA" id="ARBA00022679"/>
    </source>
</evidence>
<comment type="pathway">
    <text evidence="5">Cofactor biosynthesis; ubiquinone biosynthesis.</text>
</comment>
<keyword evidence="5" id="KW-0472">Membrane</keyword>
<comment type="cofactor">
    <cofactor evidence="5">
        <name>Mg(2+)</name>
        <dbReference type="ChEBI" id="CHEBI:18420"/>
    </cofactor>
</comment>
<comment type="function">
    <text evidence="5">O-methyltransferase required for two non-consecutive steps during ubiquinone biosynthesis. Catalyzes the 2 O-methylation of 3,4-dihydroxy-5-(all-trans-polyprenyl)benzoic acid into 4-hydroxy-3-methoxy-5-(all-trans-polyprenyl)benzoic acid. Also catalyzes the last step of ubiquinone biosynthesis by mediating methylation of 3-demethylubiquinone into ubiquinone. Also able to mediate the methylation of 3-demethylubiquinol into ubiquinol.</text>
</comment>
<reference evidence="7 8" key="1">
    <citation type="submission" date="2022-01" db="EMBL/GenBank/DDBJ databases">
        <title>A high-quality chromosome-level genome assembly of rohu carp, Labeo rohita.</title>
        <authorList>
            <person name="Arick M.A. II"/>
            <person name="Hsu C.-Y."/>
            <person name="Magbanua Z."/>
            <person name="Pechanova O."/>
            <person name="Grover C."/>
            <person name="Miller E."/>
            <person name="Thrash A."/>
            <person name="Ezzel L."/>
            <person name="Alam S."/>
            <person name="Benzie J."/>
            <person name="Hamilton M."/>
            <person name="Karsi A."/>
            <person name="Lawrence M.L."/>
            <person name="Peterson D.G."/>
        </authorList>
    </citation>
    <scope>NUCLEOTIDE SEQUENCE [LARGE SCALE GENOMIC DNA]</scope>
    <source>
        <strain evidence="8">BAU-BD-2019</strain>
        <tissue evidence="7">Blood</tissue>
    </source>
</reference>
<accession>A0ABQ8LZQ8</accession>
<evidence type="ECO:0000256" key="4">
    <source>
        <dbReference type="ARBA" id="ARBA00022691"/>
    </source>
</evidence>
<dbReference type="EC" id="2.1.1.-" evidence="5"/>
<dbReference type="EC" id="2.1.1.64" evidence="5"/>
<dbReference type="HAMAP" id="MF_00472">
    <property type="entry name" value="UbiG"/>
    <property type="match status" value="1"/>
</dbReference>
<feature type="binding site" evidence="5">
    <location>
        <position position="237"/>
    </location>
    <ligand>
        <name>Mg(2+)</name>
        <dbReference type="ChEBI" id="CHEBI:18420"/>
    </ligand>
</feature>
<feature type="binding site" evidence="5">
    <location>
        <position position="168"/>
    </location>
    <ligand>
        <name>S-adenosyl-L-methionine</name>
        <dbReference type="ChEBI" id="CHEBI:59789"/>
    </ligand>
</feature>
<feature type="binding site" evidence="5">
    <location>
        <position position="241"/>
    </location>
    <ligand>
        <name>Mg(2+)</name>
        <dbReference type="ChEBI" id="CHEBI:18420"/>
    </ligand>
</feature>
<keyword evidence="4 5" id="KW-0949">S-adenosyl-L-methionine</keyword>
<keyword evidence="5" id="KW-0460">Magnesium</keyword>
<comment type="catalytic activity">
    <reaction evidence="5">
        <text>a 3-demethylubiquinol + S-adenosyl-L-methionine = a ubiquinol + S-adenosyl-L-homocysteine + H(+)</text>
        <dbReference type="Rhea" id="RHEA:44380"/>
        <dbReference type="Rhea" id="RHEA-COMP:9566"/>
        <dbReference type="Rhea" id="RHEA-COMP:10914"/>
        <dbReference type="ChEBI" id="CHEBI:15378"/>
        <dbReference type="ChEBI" id="CHEBI:17976"/>
        <dbReference type="ChEBI" id="CHEBI:57856"/>
        <dbReference type="ChEBI" id="CHEBI:59789"/>
        <dbReference type="ChEBI" id="CHEBI:84422"/>
        <dbReference type="EC" id="2.1.1.64"/>
    </reaction>
</comment>
<dbReference type="SUPFAM" id="SSF53335">
    <property type="entry name" value="S-adenosyl-L-methionine-dependent methyltransferases"/>
    <property type="match status" value="1"/>
</dbReference>
<comment type="catalytic activity">
    <reaction evidence="5">
        <text>a 3-demethylubiquinone + S-adenosyl-L-methionine = a ubiquinone + S-adenosyl-L-homocysteine</text>
        <dbReference type="Rhea" id="RHEA:81215"/>
        <dbReference type="Rhea" id="RHEA-COMP:9565"/>
        <dbReference type="Rhea" id="RHEA-COMP:19654"/>
        <dbReference type="ChEBI" id="CHEBI:16389"/>
        <dbReference type="ChEBI" id="CHEBI:57856"/>
        <dbReference type="ChEBI" id="CHEBI:59789"/>
        <dbReference type="ChEBI" id="CHEBI:231825"/>
    </reaction>
</comment>
<keyword evidence="5" id="KW-0479">Metal-binding</keyword>
<evidence type="ECO:0000313" key="7">
    <source>
        <dbReference type="EMBL" id="KAI2655108.1"/>
    </source>
</evidence>
<dbReference type="EMBL" id="JACTAM010000016">
    <property type="protein sequence ID" value="KAI2655108.1"/>
    <property type="molecule type" value="Genomic_DNA"/>
</dbReference>
<sequence>MYSKKLARLAFGLLAESTFKYPLTRSVSSRLNAVRSLCSWTVCLHHRQRNQLSNGLTRLNVRTVSQSTLDPAEVRKFQAMASKWWDLQGEFAALHSMNDLRVPFIRDQAGNSFFCWLRWAELTGLAVSTSGCFGLHCLSKLLGDNLLNVHGIQQLGKPLAGLRILDVGCGGGVLSEPLGRLGADVLGIDPVEDSVRTAELHSSYDPDLRERVRYQACTLEELAEEEVEGFHAVVASEVVEHLADLDAFASCCQQVLKPGGSLFITTLNKTNLSYVFGILAAEQLLRIVPSGTHDWEKFVSPEDLERLLESFGFYVEAIRGMMYNPLTGAWSWQKSTAINYALHAVKRKEEPQPDRVWAESDNQDEPGRATSYS</sequence>
<feature type="region of interest" description="Disordered" evidence="6">
    <location>
        <begin position="348"/>
        <end position="373"/>
    </location>
</feature>
<feature type="binding site" evidence="5">
    <location>
        <position position="189"/>
    </location>
    <ligand>
        <name>S-adenosyl-L-methionine</name>
        <dbReference type="ChEBI" id="CHEBI:59789"/>
    </ligand>
</feature>
<evidence type="ECO:0000256" key="6">
    <source>
        <dbReference type="SAM" id="MobiDB-lite"/>
    </source>
</evidence>
<dbReference type="InterPro" id="IPR010233">
    <property type="entry name" value="UbiG_MeTrfase"/>
</dbReference>
<dbReference type="Gene3D" id="3.40.50.150">
    <property type="entry name" value="Vaccinia Virus protein VP39"/>
    <property type="match status" value="1"/>
</dbReference>
<comment type="subunit">
    <text evidence="5">Component of a multi-subunit COQ enzyme complex, composed of at least COQ3, COQ4, COQ5, COQ6, COQ7 and COQ9.</text>
</comment>
<evidence type="ECO:0000313" key="8">
    <source>
        <dbReference type="Proteomes" id="UP000830375"/>
    </source>
</evidence>
<comment type="catalytic activity">
    <reaction evidence="5">
        <text>a 3,4-dihydroxy-5-(all-trans-polyprenyl)benzoate + S-adenosyl-L-methionine = a 4-hydroxy-3-methoxy-5-(all-trans-polyprenyl)benzoate + S-adenosyl-L-homocysteine + H(+)</text>
        <dbReference type="Rhea" id="RHEA:44452"/>
        <dbReference type="Rhea" id="RHEA-COMP:10930"/>
        <dbReference type="Rhea" id="RHEA-COMP:10931"/>
        <dbReference type="ChEBI" id="CHEBI:15378"/>
        <dbReference type="ChEBI" id="CHEBI:57856"/>
        <dbReference type="ChEBI" id="CHEBI:59789"/>
        <dbReference type="ChEBI" id="CHEBI:64694"/>
        <dbReference type="ChEBI" id="CHEBI:84443"/>
        <dbReference type="EC" id="2.1.1.114"/>
    </reaction>
</comment>
<dbReference type="NCBIfam" id="TIGR01983">
    <property type="entry name" value="UbiG"/>
    <property type="match status" value="1"/>
</dbReference>
<evidence type="ECO:0000256" key="3">
    <source>
        <dbReference type="ARBA" id="ARBA00022688"/>
    </source>
</evidence>